<dbReference type="RefSeq" id="WP_193801835.1">
    <property type="nucleotide sequence ID" value="NZ_JADEWC010000037.1"/>
</dbReference>
<dbReference type="InterPro" id="IPR011049">
    <property type="entry name" value="Serralysin-like_metalloprot_C"/>
</dbReference>
<dbReference type="InterPro" id="IPR009003">
    <property type="entry name" value="Peptidase_S1_PA"/>
</dbReference>
<dbReference type="Gene3D" id="2.40.10.10">
    <property type="entry name" value="Trypsin-like serine proteases"/>
    <property type="match status" value="2"/>
</dbReference>
<dbReference type="SUPFAM" id="SSF51120">
    <property type="entry name" value="beta-Roll"/>
    <property type="match status" value="1"/>
</dbReference>
<keyword evidence="1" id="KW-0732">Signal</keyword>
<organism evidence="2 3">
    <name type="scientific">Cyanobacterium stanieri LEGE 03274</name>
    <dbReference type="NCBI Taxonomy" id="1828756"/>
    <lineage>
        <taxon>Bacteria</taxon>
        <taxon>Bacillati</taxon>
        <taxon>Cyanobacteriota</taxon>
        <taxon>Cyanophyceae</taxon>
        <taxon>Oscillatoriophycideae</taxon>
        <taxon>Chroococcales</taxon>
        <taxon>Geminocystaceae</taxon>
        <taxon>Cyanobacterium</taxon>
    </lineage>
</organism>
<comment type="caution">
    <text evidence="2">The sequence shown here is derived from an EMBL/GenBank/DDBJ whole genome shotgun (WGS) entry which is preliminary data.</text>
</comment>
<protein>
    <submittedName>
        <fullName evidence="2">Trypsin-like peptidase domain-containing protein</fullName>
    </submittedName>
</protein>
<proteinExistence type="predicted"/>
<evidence type="ECO:0000256" key="1">
    <source>
        <dbReference type="ARBA" id="ARBA00022729"/>
    </source>
</evidence>
<dbReference type="EMBL" id="JADEWC010000037">
    <property type="protein sequence ID" value="MBE9223606.1"/>
    <property type="molecule type" value="Genomic_DNA"/>
</dbReference>
<keyword evidence="3" id="KW-1185">Reference proteome</keyword>
<dbReference type="InterPro" id="IPR043504">
    <property type="entry name" value="Peptidase_S1_PA_chymotrypsin"/>
</dbReference>
<dbReference type="Gene3D" id="2.150.10.10">
    <property type="entry name" value="Serralysin-like metalloprotease, C-terminal"/>
    <property type="match status" value="1"/>
</dbReference>
<dbReference type="PANTHER" id="PTHR15462:SF8">
    <property type="entry name" value="SERINE PROTEASE"/>
    <property type="match status" value="1"/>
</dbReference>
<dbReference type="InterPro" id="IPR050966">
    <property type="entry name" value="Glutamyl_endopeptidase"/>
</dbReference>
<evidence type="ECO:0000313" key="3">
    <source>
        <dbReference type="Proteomes" id="UP000654604"/>
    </source>
</evidence>
<gene>
    <name evidence="2" type="ORF">IQ215_12955</name>
</gene>
<accession>A0ABR9V7W1</accession>
<dbReference type="PANTHER" id="PTHR15462">
    <property type="entry name" value="SERINE PROTEASE"/>
    <property type="match status" value="1"/>
</dbReference>
<name>A0ABR9V7W1_9CHRO</name>
<evidence type="ECO:0000313" key="2">
    <source>
        <dbReference type="EMBL" id="MBE9223606.1"/>
    </source>
</evidence>
<dbReference type="Proteomes" id="UP000654604">
    <property type="component" value="Unassembled WGS sequence"/>
</dbReference>
<sequence length="527" mass="57086">MDSDNFTIGIIEGDSRGIVNDPSVFPFNSVVTVDSKFDGGGNANLIGSGVLITPNHVLTAAHLVYSFNNGIPSAVRTTPSAFQGSLNSRIIGNELDSLANVNGINYLVGFEQISHNPKGLIPFNQDIALLTTNDNPAPVAPEDMMGIVTFVDPASALGLNIRSAGFPGDGRTIENNTTMEKLNGRTLVESPQILDPENPNFGSIRRVGDRTINPKNNESIDLVRIIYFSFNIDVEGGQSGSPVWHILEGDNQPRILGLITGSVIQNPLDLAIDYGNSGILITTDIYNNITNQLKKDGWENLGNSLPENAMVGSENNDLIIGSFRRERIMAVGGDNLLFGGKGDDRLEGAEGIDLALFTESVENYQITLEDTDKGIVAIAPKQENSREGKDLLTNIELAMFGYDVSLPLTEQKDITFLPLTVEPNQEIINNLVSRFPHLSNINDLILPSLMYEPVLENKTSDVTDSLTNPADSATAQNHNNSLASLLNYFQLNVSGVEISSTNSIPWLETNQINSVFNIKDVGYQVLG</sequence>
<dbReference type="SUPFAM" id="SSF50494">
    <property type="entry name" value="Trypsin-like serine proteases"/>
    <property type="match status" value="1"/>
</dbReference>
<reference evidence="2 3" key="1">
    <citation type="submission" date="2020-10" db="EMBL/GenBank/DDBJ databases">
        <authorList>
            <person name="Castelo-Branco R."/>
            <person name="Eusebio N."/>
            <person name="Adriana R."/>
            <person name="Vieira A."/>
            <person name="Brugerolle De Fraissinette N."/>
            <person name="Rezende De Castro R."/>
            <person name="Schneider M.P."/>
            <person name="Vasconcelos V."/>
            <person name="Leao P.N."/>
        </authorList>
    </citation>
    <scope>NUCLEOTIDE SEQUENCE [LARGE SCALE GENOMIC DNA]</scope>
    <source>
        <strain evidence="2 3">LEGE 03274</strain>
    </source>
</reference>
<dbReference type="Pfam" id="PF13365">
    <property type="entry name" value="Trypsin_2"/>
    <property type="match status" value="1"/>
</dbReference>